<evidence type="ECO:0000313" key="3">
    <source>
        <dbReference type="EMBL" id="PLW46683.1"/>
    </source>
</evidence>
<protein>
    <submittedName>
        <fullName evidence="2">Uncharacterized protein</fullName>
    </submittedName>
</protein>
<gene>
    <name evidence="2" type="ORF">PCANC_15863</name>
    <name evidence="3" type="ORF">PCASD_03642</name>
</gene>
<name>A0A2N5UPJ4_9BASI</name>
<reference evidence="4 5" key="1">
    <citation type="submission" date="2017-11" db="EMBL/GenBank/DDBJ databases">
        <title>De novo assembly and phasing of dikaryotic genomes from two isolates of Puccinia coronata f. sp. avenae, the causal agent of oat crown rust.</title>
        <authorList>
            <person name="Miller M.E."/>
            <person name="Zhang Y."/>
            <person name="Omidvar V."/>
            <person name="Sperschneider J."/>
            <person name="Schwessinger B."/>
            <person name="Raley C."/>
            <person name="Palmer J.M."/>
            <person name="Garnica D."/>
            <person name="Upadhyaya N."/>
            <person name="Rathjen J."/>
            <person name="Taylor J.M."/>
            <person name="Park R.F."/>
            <person name="Dodds P.N."/>
            <person name="Hirsch C.D."/>
            <person name="Kianian S.F."/>
            <person name="Figueroa M."/>
        </authorList>
    </citation>
    <scope>NUCLEOTIDE SEQUENCE [LARGE SCALE GENOMIC DNA]</scope>
    <source>
        <strain evidence="2">12NC29</strain>
        <strain evidence="3">12SD80</strain>
    </source>
</reference>
<sequence>MRSIRHFLTNDDSDSDDSFHCCGRPEDLAQDPPTPTSSKTSQPKIKEVFVPENQDFYCYQSGIERQNQEETMLPTWTSATSSRASISVLRASTSSDDSQKTAVEHPLLVIKTGLTPSSPPYRRRSLNHPKSRVSELSPPRTRAKRVSLNILRASTLSRSSSRKAAPQSMIASKPPKTRFSLLQKSWRAQPKLAEIEEGDTPPTLQPQKDPIDLSSLTLAEEPASL</sequence>
<dbReference type="EMBL" id="PGCJ01000191">
    <property type="protein sequence ID" value="PLW39689.1"/>
    <property type="molecule type" value="Genomic_DNA"/>
</dbReference>
<feature type="compositionally biased region" description="Low complexity" evidence="1">
    <location>
        <begin position="155"/>
        <end position="165"/>
    </location>
</feature>
<dbReference type="AlphaFoldDB" id="A0A2N5UPJ4"/>
<evidence type="ECO:0000256" key="1">
    <source>
        <dbReference type="SAM" id="MobiDB-lite"/>
    </source>
</evidence>
<feature type="region of interest" description="Disordered" evidence="1">
    <location>
        <begin position="155"/>
        <end position="225"/>
    </location>
</feature>
<evidence type="ECO:0000313" key="5">
    <source>
        <dbReference type="Proteomes" id="UP000235392"/>
    </source>
</evidence>
<feature type="compositionally biased region" description="Basic and acidic residues" evidence="1">
    <location>
        <begin position="17"/>
        <end position="27"/>
    </location>
</feature>
<feature type="compositionally biased region" description="Basic residues" evidence="1">
    <location>
        <begin position="121"/>
        <end position="131"/>
    </location>
</feature>
<evidence type="ECO:0000313" key="2">
    <source>
        <dbReference type="EMBL" id="PLW39689.1"/>
    </source>
</evidence>
<keyword evidence="4" id="KW-1185">Reference proteome</keyword>
<dbReference type="EMBL" id="PGCI01000037">
    <property type="protein sequence ID" value="PLW46683.1"/>
    <property type="molecule type" value="Genomic_DNA"/>
</dbReference>
<evidence type="ECO:0000313" key="4">
    <source>
        <dbReference type="Proteomes" id="UP000235388"/>
    </source>
</evidence>
<dbReference type="Proteomes" id="UP000235388">
    <property type="component" value="Unassembled WGS sequence"/>
</dbReference>
<dbReference type="Proteomes" id="UP000235392">
    <property type="component" value="Unassembled WGS sequence"/>
</dbReference>
<accession>A0A2N5UPJ4</accession>
<feature type="region of interest" description="Disordered" evidence="1">
    <location>
        <begin position="112"/>
        <end position="143"/>
    </location>
</feature>
<organism evidence="2 4">
    <name type="scientific">Puccinia coronata f. sp. avenae</name>
    <dbReference type="NCBI Taxonomy" id="200324"/>
    <lineage>
        <taxon>Eukaryota</taxon>
        <taxon>Fungi</taxon>
        <taxon>Dikarya</taxon>
        <taxon>Basidiomycota</taxon>
        <taxon>Pucciniomycotina</taxon>
        <taxon>Pucciniomycetes</taxon>
        <taxon>Pucciniales</taxon>
        <taxon>Pucciniaceae</taxon>
        <taxon>Puccinia</taxon>
    </lineage>
</organism>
<feature type="region of interest" description="Disordered" evidence="1">
    <location>
        <begin position="1"/>
        <end position="46"/>
    </location>
</feature>
<proteinExistence type="predicted"/>
<comment type="caution">
    <text evidence="2">The sequence shown here is derived from an EMBL/GenBank/DDBJ whole genome shotgun (WGS) entry which is preliminary data.</text>
</comment>